<dbReference type="Pfam" id="PF00240">
    <property type="entry name" value="ubiquitin"/>
    <property type="match status" value="1"/>
</dbReference>
<dbReference type="Gene3D" id="3.10.20.90">
    <property type="entry name" value="Phosphatidylinositol 3-kinase Catalytic Subunit, Chain A, domain 1"/>
    <property type="match status" value="1"/>
</dbReference>
<protein>
    <recommendedName>
        <fullName evidence="2">Ubiquitin-like domain-containing protein</fullName>
    </recommendedName>
</protein>
<accession>C1EHM2</accession>
<evidence type="ECO:0000313" key="3">
    <source>
        <dbReference type="EMBL" id="ACO67531.1"/>
    </source>
</evidence>
<evidence type="ECO:0000259" key="2">
    <source>
        <dbReference type="PROSITE" id="PS50053"/>
    </source>
</evidence>
<proteinExistence type="predicted"/>
<organism evidence="3 4">
    <name type="scientific">Micromonas commoda (strain RCC299 / NOUM17 / CCMP2709)</name>
    <name type="common">Picoplanktonic green alga</name>
    <dbReference type="NCBI Taxonomy" id="296587"/>
    <lineage>
        <taxon>Eukaryota</taxon>
        <taxon>Viridiplantae</taxon>
        <taxon>Chlorophyta</taxon>
        <taxon>Mamiellophyceae</taxon>
        <taxon>Mamiellales</taxon>
        <taxon>Mamiellaceae</taxon>
        <taxon>Micromonas</taxon>
    </lineage>
</organism>
<dbReference type="InterPro" id="IPR029071">
    <property type="entry name" value="Ubiquitin-like_domsf"/>
</dbReference>
<evidence type="ECO:0000256" key="1">
    <source>
        <dbReference type="SAM" id="MobiDB-lite"/>
    </source>
</evidence>
<dbReference type="KEGG" id="mis:MICPUN_64277"/>
<sequence>MKTADVPRRAMTMVQPGPNHDNRPKAYSVYNDQPGTGKTGMYEIPPNNYPFYSEEEKYKPQHGIDGGFLSEWEPLYEASTVKADADKLKAFQSGVPVGSKYEPTGTKSWAPVFENAERKLLNKYKDKGGEELDMLVVSDLHRHEEYGGPFWIKVPSTARVREVRLVISEKCGILPGLQRMSYAGKQMEDAERKLEHYGVKYWNKKFPDWPLYIRRY</sequence>
<feature type="region of interest" description="Disordered" evidence="1">
    <location>
        <begin position="1"/>
        <end position="26"/>
    </location>
</feature>
<dbReference type="InParanoid" id="C1EHM2"/>
<dbReference type="RefSeq" id="XP_002506273.1">
    <property type="nucleotide sequence ID" value="XM_002506227.1"/>
</dbReference>
<dbReference type="Proteomes" id="UP000002009">
    <property type="component" value="Chromosome 14"/>
</dbReference>
<reference evidence="3 4" key="1">
    <citation type="journal article" date="2009" name="Science">
        <title>Green evolution and dynamic adaptations revealed by genomes of the marine picoeukaryotes Micromonas.</title>
        <authorList>
            <person name="Worden A.Z."/>
            <person name="Lee J.H."/>
            <person name="Mock T."/>
            <person name="Rouze P."/>
            <person name="Simmons M.P."/>
            <person name="Aerts A.L."/>
            <person name="Allen A.E."/>
            <person name="Cuvelier M.L."/>
            <person name="Derelle E."/>
            <person name="Everett M.V."/>
            <person name="Foulon E."/>
            <person name="Grimwood J."/>
            <person name="Gundlach H."/>
            <person name="Henrissat B."/>
            <person name="Napoli C."/>
            <person name="McDonald S.M."/>
            <person name="Parker M.S."/>
            <person name="Rombauts S."/>
            <person name="Salamov A."/>
            <person name="Von Dassow P."/>
            <person name="Badger J.H."/>
            <person name="Coutinho P.M."/>
            <person name="Demir E."/>
            <person name="Dubchak I."/>
            <person name="Gentemann C."/>
            <person name="Eikrem W."/>
            <person name="Gready J.E."/>
            <person name="John U."/>
            <person name="Lanier W."/>
            <person name="Lindquist E.A."/>
            <person name="Lucas S."/>
            <person name="Mayer K.F."/>
            <person name="Moreau H."/>
            <person name="Not F."/>
            <person name="Otillar R."/>
            <person name="Panaud O."/>
            <person name="Pangilinan J."/>
            <person name="Paulsen I."/>
            <person name="Piegu B."/>
            <person name="Poliakov A."/>
            <person name="Robbens S."/>
            <person name="Schmutz J."/>
            <person name="Toulza E."/>
            <person name="Wyss T."/>
            <person name="Zelensky A."/>
            <person name="Zhou K."/>
            <person name="Armbrust E.V."/>
            <person name="Bhattacharya D."/>
            <person name="Goodenough U.W."/>
            <person name="Van de Peer Y."/>
            <person name="Grigoriev I.V."/>
        </authorList>
    </citation>
    <scope>NUCLEOTIDE SEQUENCE [LARGE SCALE GENOMIC DNA]</scope>
    <source>
        <strain evidence="4">RCC299 / NOUM17</strain>
    </source>
</reference>
<feature type="domain" description="Ubiquitin-like" evidence="2">
    <location>
        <begin position="152"/>
        <end position="200"/>
    </location>
</feature>
<dbReference type="EMBL" id="CP001332">
    <property type="protein sequence ID" value="ACO67531.1"/>
    <property type="molecule type" value="Genomic_DNA"/>
</dbReference>
<dbReference type="AlphaFoldDB" id="C1EHM2"/>
<dbReference type="CDD" id="cd17039">
    <property type="entry name" value="Ubl_ubiquitin_like"/>
    <property type="match status" value="1"/>
</dbReference>
<dbReference type="eggNOG" id="ENOG502S7I6">
    <property type="taxonomic scope" value="Eukaryota"/>
</dbReference>
<dbReference type="GeneID" id="8248993"/>
<keyword evidence="4" id="KW-1185">Reference proteome</keyword>
<evidence type="ECO:0000313" key="4">
    <source>
        <dbReference type="Proteomes" id="UP000002009"/>
    </source>
</evidence>
<dbReference type="OrthoDB" id="1047367at2759"/>
<dbReference type="PROSITE" id="PS50053">
    <property type="entry name" value="UBIQUITIN_2"/>
    <property type="match status" value="1"/>
</dbReference>
<gene>
    <name evidence="3" type="ORF">MICPUN_64277</name>
</gene>
<dbReference type="OMA" id="YGGPFWI"/>
<dbReference type="InterPro" id="IPR000626">
    <property type="entry name" value="Ubiquitin-like_dom"/>
</dbReference>
<dbReference type="SUPFAM" id="SSF54236">
    <property type="entry name" value="Ubiquitin-like"/>
    <property type="match status" value="1"/>
</dbReference>
<name>C1EHM2_MICCC</name>